<evidence type="ECO:0000256" key="2">
    <source>
        <dbReference type="ARBA" id="ARBA00022448"/>
    </source>
</evidence>
<dbReference type="EMBL" id="BMNR01000002">
    <property type="protein sequence ID" value="GGK18963.1"/>
    <property type="molecule type" value="Genomic_DNA"/>
</dbReference>
<dbReference type="SUPFAM" id="SSF56935">
    <property type="entry name" value="Porins"/>
    <property type="match status" value="1"/>
</dbReference>
<dbReference type="Gene3D" id="2.60.40.1120">
    <property type="entry name" value="Carboxypeptidase-like, regulatory domain"/>
    <property type="match status" value="1"/>
</dbReference>
<gene>
    <name evidence="12" type="ORF">GCM10007962_11440</name>
</gene>
<reference evidence="12" key="1">
    <citation type="journal article" date="2014" name="Int. J. Syst. Evol. Microbiol.">
        <title>Complete genome sequence of Corynebacterium casei LMG S-19264T (=DSM 44701T), isolated from a smear-ripened cheese.</title>
        <authorList>
            <consortium name="US DOE Joint Genome Institute (JGI-PGF)"/>
            <person name="Walter F."/>
            <person name="Albersmeier A."/>
            <person name="Kalinowski J."/>
            <person name="Ruckert C."/>
        </authorList>
    </citation>
    <scope>NUCLEOTIDE SEQUENCE</scope>
    <source>
        <strain evidence="12">JCM 12862</strain>
    </source>
</reference>
<dbReference type="Gene3D" id="2.170.130.10">
    <property type="entry name" value="TonB-dependent receptor, plug domain"/>
    <property type="match status" value="1"/>
</dbReference>
<dbReference type="InterPro" id="IPR012910">
    <property type="entry name" value="Plug_dom"/>
</dbReference>
<evidence type="ECO:0000256" key="8">
    <source>
        <dbReference type="PROSITE-ProRule" id="PRU01360"/>
    </source>
</evidence>
<dbReference type="InterPro" id="IPR023996">
    <property type="entry name" value="TonB-dep_OMP_SusC/RagA"/>
</dbReference>
<evidence type="ECO:0000259" key="10">
    <source>
        <dbReference type="Pfam" id="PF00593"/>
    </source>
</evidence>
<dbReference type="NCBIfam" id="TIGR04057">
    <property type="entry name" value="SusC_RagA_signa"/>
    <property type="match status" value="1"/>
</dbReference>
<comment type="similarity">
    <text evidence="8 9">Belongs to the TonB-dependent receptor family.</text>
</comment>
<name>A0A8J3FEZ3_9FLAO</name>
<dbReference type="InterPro" id="IPR037066">
    <property type="entry name" value="Plug_dom_sf"/>
</dbReference>
<sequence>MLFATPIFSNALTSKVWFCSKTVKVTAFQQSEVHGSITDVNGIPLAGVSIMVKGTQKGTTSDFDGNYSLLADNNGVLVYSFISFKTREIPVYGSNEINVVLETDITTLDTVEINAGYYTVKEKERTGNISRITAKDIEKQPVSNPLAAMQGRIPGVYIQQQSGVPGGSFNIQVRGRNSIASGNEPLYIVNGVPINTEVITSNIGKSITGGGNPLSGIDLNDVESIEVLKDADATAIYGSRGANGVILITTKKGHVGMTRFDLDIQTGMGSVANKLELLNSQQYVMMREEAFANDGISPTTANARDLLLWDPNRYTDWQGELIGGTAYLTNLQGAVSGGSELTSFRIGGGLREETTVFPGNFNYQKASGHVNLNHYSEDKRFQVRFLGNYVSEVNGLPSQDLTSFIFLPPVTPKVFDDNGDLNWGPEGGTFENPYAYLLTNYVAKTKTFISNMLLSYVLLKGLEIKVGTGYTTADAQEVRTTPSDAINPAYLTFLKPESNFYDNHTKSWILEPQIDYKLNVGKHVFNALIGATFQQNTVEGQYTYATDFASDLLLEDVSSANTTRVSANYTDYKYQAVFGRLNYTYGDRYIVNLTGRRDGSSRFGPGNRFANFGAIGTAWIFSNEPFLKEGILSLGKLRASYGTTGNDQIGDYRYLDTYTATDYPYQGITGLHPTRLFNPVYGWETNKKLEAAIDLGFIKNRIQFSASWYRNRSSNQLVGYPLPSSTGFSSIQNNLAAKVENTGIELELNTINIDTDNFKWTISANISFPNNELLEYPDLENSSYAQIYEVGKSLGLERSFHFMDVNPQTGVYMFGDVDSDGAIGYPNDLQSLISLDPDFYGGIGNTFSYKGFQLVMFLQFVKQLGYDPLFSSGTAPGRTGNQPIEVLNRWQQVGDNTSIQQFTQSTASDAYTEYANSYYYGDNRFTDASFVRLKTVSLTYQVPKGILGNLSPEIYVQGQNLLTITSYKGLDPEYSGSLSLPPLRMVTAGLRLTF</sequence>
<organism evidence="12 13">
    <name type="scientific">Yeosuana aromativorans</name>
    <dbReference type="NCBI Taxonomy" id="288019"/>
    <lineage>
        <taxon>Bacteria</taxon>
        <taxon>Pseudomonadati</taxon>
        <taxon>Bacteroidota</taxon>
        <taxon>Flavobacteriia</taxon>
        <taxon>Flavobacteriales</taxon>
        <taxon>Flavobacteriaceae</taxon>
        <taxon>Yeosuana</taxon>
    </lineage>
</organism>
<evidence type="ECO:0000256" key="4">
    <source>
        <dbReference type="ARBA" id="ARBA00022692"/>
    </source>
</evidence>
<evidence type="ECO:0000313" key="12">
    <source>
        <dbReference type="EMBL" id="GGK18963.1"/>
    </source>
</evidence>
<dbReference type="GO" id="GO:0009279">
    <property type="term" value="C:cell outer membrane"/>
    <property type="evidence" value="ECO:0007669"/>
    <property type="project" value="UniProtKB-SubCell"/>
</dbReference>
<dbReference type="Pfam" id="PF07715">
    <property type="entry name" value="Plug"/>
    <property type="match status" value="1"/>
</dbReference>
<dbReference type="InterPro" id="IPR008969">
    <property type="entry name" value="CarboxyPept-like_regulatory"/>
</dbReference>
<dbReference type="Gene3D" id="2.40.170.20">
    <property type="entry name" value="TonB-dependent receptor, beta-barrel domain"/>
    <property type="match status" value="1"/>
</dbReference>
<dbReference type="InterPro" id="IPR039426">
    <property type="entry name" value="TonB-dep_rcpt-like"/>
</dbReference>
<keyword evidence="5 9" id="KW-0798">TonB box</keyword>
<keyword evidence="13" id="KW-1185">Reference proteome</keyword>
<dbReference type="InterPro" id="IPR000531">
    <property type="entry name" value="Beta-barrel_TonB"/>
</dbReference>
<dbReference type="InterPro" id="IPR023997">
    <property type="entry name" value="TonB-dep_OMP_SusC/RagA_CS"/>
</dbReference>
<keyword evidence="4 8" id="KW-0812">Transmembrane</keyword>
<evidence type="ECO:0000256" key="7">
    <source>
        <dbReference type="ARBA" id="ARBA00023237"/>
    </source>
</evidence>
<evidence type="ECO:0000256" key="1">
    <source>
        <dbReference type="ARBA" id="ARBA00004571"/>
    </source>
</evidence>
<dbReference type="Pfam" id="PF13715">
    <property type="entry name" value="CarbopepD_reg_2"/>
    <property type="match status" value="1"/>
</dbReference>
<dbReference type="Proteomes" id="UP000612329">
    <property type="component" value="Unassembled WGS sequence"/>
</dbReference>
<evidence type="ECO:0000256" key="9">
    <source>
        <dbReference type="RuleBase" id="RU003357"/>
    </source>
</evidence>
<protein>
    <submittedName>
        <fullName evidence="12">SusC/RagA family TonB-linked outer membrane protein</fullName>
    </submittedName>
</protein>
<keyword evidence="3 8" id="KW-1134">Transmembrane beta strand</keyword>
<evidence type="ECO:0000256" key="5">
    <source>
        <dbReference type="ARBA" id="ARBA00023077"/>
    </source>
</evidence>
<dbReference type="NCBIfam" id="TIGR04056">
    <property type="entry name" value="OMP_RagA_SusC"/>
    <property type="match status" value="1"/>
</dbReference>
<comment type="subcellular location">
    <subcellularLocation>
        <location evidence="1 8">Cell outer membrane</location>
        <topology evidence="1 8">Multi-pass membrane protein</topology>
    </subcellularLocation>
</comment>
<keyword evidence="7 8" id="KW-0998">Cell outer membrane</keyword>
<accession>A0A8J3FEZ3</accession>
<comment type="caution">
    <text evidence="12">The sequence shown here is derived from an EMBL/GenBank/DDBJ whole genome shotgun (WGS) entry which is preliminary data.</text>
</comment>
<dbReference type="AlphaFoldDB" id="A0A8J3FEZ3"/>
<evidence type="ECO:0000313" key="13">
    <source>
        <dbReference type="Proteomes" id="UP000612329"/>
    </source>
</evidence>
<dbReference type="PROSITE" id="PS52016">
    <property type="entry name" value="TONB_DEPENDENT_REC_3"/>
    <property type="match status" value="1"/>
</dbReference>
<keyword evidence="2 8" id="KW-0813">Transport</keyword>
<evidence type="ECO:0000256" key="3">
    <source>
        <dbReference type="ARBA" id="ARBA00022452"/>
    </source>
</evidence>
<reference evidence="12" key="2">
    <citation type="submission" date="2020-09" db="EMBL/GenBank/DDBJ databases">
        <authorList>
            <person name="Sun Q."/>
            <person name="Ohkuma M."/>
        </authorList>
    </citation>
    <scope>NUCLEOTIDE SEQUENCE</scope>
    <source>
        <strain evidence="12">JCM 12862</strain>
    </source>
</reference>
<dbReference type="SUPFAM" id="SSF49464">
    <property type="entry name" value="Carboxypeptidase regulatory domain-like"/>
    <property type="match status" value="1"/>
</dbReference>
<evidence type="ECO:0000256" key="6">
    <source>
        <dbReference type="ARBA" id="ARBA00023136"/>
    </source>
</evidence>
<evidence type="ECO:0000259" key="11">
    <source>
        <dbReference type="Pfam" id="PF07715"/>
    </source>
</evidence>
<keyword evidence="6 8" id="KW-0472">Membrane</keyword>
<dbReference type="InterPro" id="IPR036942">
    <property type="entry name" value="Beta-barrel_TonB_sf"/>
</dbReference>
<dbReference type="Pfam" id="PF00593">
    <property type="entry name" value="TonB_dep_Rec_b-barrel"/>
    <property type="match status" value="1"/>
</dbReference>
<feature type="domain" description="TonB-dependent receptor-like beta-barrel" evidence="10">
    <location>
        <begin position="415"/>
        <end position="961"/>
    </location>
</feature>
<proteinExistence type="inferred from homology"/>
<feature type="domain" description="TonB-dependent receptor plug" evidence="11">
    <location>
        <begin position="123"/>
        <end position="245"/>
    </location>
</feature>